<accession>A0AAN9PCW4</accession>
<dbReference type="Proteomes" id="UP001359559">
    <property type="component" value="Unassembled WGS sequence"/>
</dbReference>
<reference evidence="1 2" key="1">
    <citation type="submission" date="2024-01" db="EMBL/GenBank/DDBJ databases">
        <title>The genomes of 5 underutilized Papilionoideae crops provide insights into root nodulation and disease resistance.</title>
        <authorList>
            <person name="Yuan L."/>
        </authorList>
    </citation>
    <scope>NUCLEOTIDE SEQUENCE [LARGE SCALE GENOMIC DNA]</scope>
    <source>
        <strain evidence="1">LY-2023</strain>
        <tissue evidence="1">Leaf</tissue>
    </source>
</reference>
<evidence type="ECO:0000313" key="1">
    <source>
        <dbReference type="EMBL" id="KAK7293601.1"/>
    </source>
</evidence>
<dbReference type="EMBL" id="JAYKXN010000004">
    <property type="protein sequence ID" value="KAK7293601.1"/>
    <property type="molecule type" value="Genomic_DNA"/>
</dbReference>
<organism evidence="1 2">
    <name type="scientific">Clitoria ternatea</name>
    <name type="common">Butterfly pea</name>
    <dbReference type="NCBI Taxonomy" id="43366"/>
    <lineage>
        <taxon>Eukaryota</taxon>
        <taxon>Viridiplantae</taxon>
        <taxon>Streptophyta</taxon>
        <taxon>Embryophyta</taxon>
        <taxon>Tracheophyta</taxon>
        <taxon>Spermatophyta</taxon>
        <taxon>Magnoliopsida</taxon>
        <taxon>eudicotyledons</taxon>
        <taxon>Gunneridae</taxon>
        <taxon>Pentapetalae</taxon>
        <taxon>rosids</taxon>
        <taxon>fabids</taxon>
        <taxon>Fabales</taxon>
        <taxon>Fabaceae</taxon>
        <taxon>Papilionoideae</taxon>
        <taxon>50 kb inversion clade</taxon>
        <taxon>NPAAA clade</taxon>
        <taxon>indigoferoid/millettioid clade</taxon>
        <taxon>Phaseoleae</taxon>
        <taxon>Clitoria</taxon>
    </lineage>
</organism>
<keyword evidence="2" id="KW-1185">Reference proteome</keyword>
<evidence type="ECO:0000313" key="2">
    <source>
        <dbReference type="Proteomes" id="UP001359559"/>
    </source>
</evidence>
<dbReference type="AlphaFoldDB" id="A0AAN9PCW4"/>
<protein>
    <submittedName>
        <fullName evidence="1">Uncharacterized protein</fullName>
    </submittedName>
</protein>
<proteinExistence type="predicted"/>
<comment type="caution">
    <text evidence="1">The sequence shown here is derived from an EMBL/GenBank/DDBJ whole genome shotgun (WGS) entry which is preliminary data.</text>
</comment>
<gene>
    <name evidence="1" type="ORF">RJT34_16471</name>
</gene>
<sequence length="86" mass="10063">MWAMVGQIPKRLKQDDLVFSGKLPVIKKEILNTLEMDHTEVDVHIVSDVHISYPWLLEELGELRSLWQDTIDVPPGRRIEDMRIVE</sequence>
<name>A0AAN9PCW4_CLITE</name>